<proteinExistence type="predicted"/>
<dbReference type="AlphaFoldDB" id="A0A7S0BC73"/>
<dbReference type="EMBL" id="HBEG01054198">
    <property type="protein sequence ID" value="CAD8389458.1"/>
    <property type="molecule type" value="Transcribed_RNA"/>
</dbReference>
<protein>
    <recommendedName>
        <fullName evidence="3">Carrier domain-containing protein</fullName>
    </recommendedName>
</protein>
<keyword evidence="1" id="KW-0596">Phosphopantetheine</keyword>
<name>A0A7S0BC73_9DINO</name>
<dbReference type="PANTHER" id="PTHR10098">
    <property type="entry name" value="RAPSYN-RELATED"/>
    <property type="match status" value="1"/>
</dbReference>
<dbReference type="InterPro" id="IPR009081">
    <property type="entry name" value="PP-bd_ACP"/>
</dbReference>
<dbReference type="InterPro" id="IPR036736">
    <property type="entry name" value="ACP-like_sf"/>
</dbReference>
<sequence length="753" mass="82039">MADMLRLVLKAYLLKAGIARYDRSSGARNVVVESLRKAEQIARAELVLFRQAGCLRGHAAMQLSIAEILLDKKAGSKTSAVALQSAMEARSLFQKMGDKKMEATALLALVSAYGACREKRKALEAASTALAIFREIGDRPGEAKSLHAVALVRIVADTYTAYADALQSSKAALALFEELGLKRLQANELLTIAVLNLERDSPEQAIPPAQQALDIFRRIGRDHGAQAVVLSTLVQAHNARDEEIQALQVSKEGLAWIQNAGDKRQEVIMQDTLAHAQLQTDNAEEALLTAKAGLVICKDLGDAEWEARLLLTTCQVYVKQQMFEKALKAVNDAIDIFKTLGDVEHDLAKAHHILADLLCFTQDYPRALNAAQQARDYFADIEEWNSEAMVLLLIASLTGDSQEALNTARQAQEVFKNSGEKRMESIALNAIADMQLASKDYEQALETVLSRRAVLNGAGFRREEAKSLHAIACVYQASGEPNLALRTAREGIRMARAEGDKIAEVHMSIQAVQASILLIADNPNDSKTTQSLSEDATKIAKDSVALSRKVGRGLLNGPALYWQGHLLQLLFSPDAIGVTNDALSCFVRNRDRLGEAHALLLLANCHISSGNRPKADQFAQSALAIFAEYGDEDGQAMVQCVIGQRPTEVTFYQPTQLAGDVASMQAAADVKPKGPDPLVVRNKIRQLVNDALESEDVSMDTPLMDSGLDSLASVSFRNEVSKEFSTNLPASLIFDYPTISGLTTYMVELLEDQ</sequence>
<dbReference type="SUPFAM" id="SSF48452">
    <property type="entry name" value="TPR-like"/>
    <property type="match status" value="4"/>
</dbReference>
<dbReference type="GO" id="GO:0031177">
    <property type="term" value="F:phosphopantetheine binding"/>
    <property type="evidence" value="ECO:0007669"/>
    <property type="project" value="InterPro"/>
</dbReference>
<dbReference type="InterPro" id="IPR020806">
    <property type="entry name" value="PKS_PP-bd"/>
</dbReference>
<dbReference type="SMART" id="SM00823">
    <property type="entry name" value="PKS_PP"/>
    <property type="match status" value="1"/>
</dbReference>
<dbReference type="Pfam" id="PF00550">
    <property type="entry name" value="PP-binding"/>
    <property type="match status" value="1"/>
</dbReference>
<evidence type="ECO:0000256" key="2">
    <source>
        <dbReference type="ARBA" id="ARBA00022553"/>
    </source>
</evidence>
<accession>A0A7S0BC73</accession>
<dbReference type="InterPro" id="IPR019734">
    <property type="entry name" value="TPR_rpt"/>
</dbReference>
<organism evidence="4">
    <name type="scientific">Pyrodinium bahamense</name>
    <dbReference type="NCBI Taxonomy" id="73915"/>
    <lineage>
        <taxon>Eukaryota</taxon>
        <taxon>Sar</taxon>
        <taxon>Alveolata</taxon>
        <taxon>Dinophyceae</taxon>
        <taxon>Gonyaulacales</taxon>
        <taxon>Pyrocystaceae</taxon>
        <taxon>Pyrodinium</taxon>
    </lineage>
</organism>
<dbReference type="Gene3D" id="1.10.1200.10">
    <property type="entry name" value="ACP-like"/>
    <property type="match status" value="1"/>
</dbReference>
<dbReference type="SMART" id="SM01294">
    <property type="entry name" value="PKS_PP_betabranch"/>
    <property type="match status" value="1"/>
</dbReference>
<feature type="domain" description="Carrier" evidence="3">
    <location>
        <begin position="675"/>
        <end position="750"/>
    </location>
</feature>
<reference evidence="4" key="1">
    <citation type="submission" date="2021-01" db="EMBL/GenBank/DDBJ databases">
        <authorList>
            <person name="Corre E."/>
            <person name="Pelletier E."/>
            <person name="Niang G."/>
            <person name="Scheremetjew M."/>
            <person name="Finn R."/>
            <person name="Kale V."/>
            <person name="Holt S."/>
            <person name="Cochrane G."/>
            <person name="Meng A."/>
            <person name="Brown T."/>
            <person name="Cohen L."/>
        </authorList>
    </citation>
    <scope>NUCLEOTIDE SEQUENCE</scope>
    <source>
        <strain evidence="4">Pbaha01</strain>
    </source>
</reference>
<dbReference type="PROSITE" id="PS50075">
    <property type="entry name" value="CARRIER"/>
    <property type="match status" value="1"/>
</dbReference>
<evidence type="ECO:0000256" key="1">
    <source>
        <dbReference type="ARBA" id="ARBA00022450"/>
    </source>
</evidence>
<evidence type="ECO:0000313" key="4">
    <source>
        <dbReference type="EMBL" id="CAD8389458.1"/>
    </source>
</evidence>
<dbReference type="InterPro" id="IPR011990">
    <property type="entry name" value="TPR-like_helical_dom_sf"/>
</dbReference>
<keyword evidence="2" id="KW-0597">Phosphoprotein</keyword>
<dbReference type="SMART" id="SM00028">
    <property type="entry name" value="TPR"/>
    <property type="match status" value="6"/>
</dbReference>
<evidence type="ECO:0000259" key="3">
    <source>
        <dbReference type="PROSITE" id="PS50075"/>
    </source>
</evidence>
<dbReference type="Gene3D" id="1.25.40.10">
    <property type="entry name" value="Tetratricopeptide repeat domain"/>
    <property type="match status" value="4"/>
</dbReference>
<dbReference type="SUPFAM" id="SSF47336">
    <property type="entry name" value="ACP-like"/>
    <property type="match status" value="1"/>
</dbReference>
<gene>
    <name evidence="4" type="ORF">PBAH0796_LOCUS33013</name>
</gene>